<evidence type="ECO:0008006" key="3">
    <source>
        <dbReference type="Google" id="ProtNLM"/>
    </source>
</evidence>
<dbReference type="Gene3D" id="3.40.50.2000">
    <property type="entry name" value="Glycogen Phosphorylase B"/>
    <property type="match status" value="1"/>
</dbReference>
<name>A0A3A1YXQ8_9BURK</name>
<dbReference type="EMBL" id="NQYH01000003">
    <property type="protein sequence ID" value="RIY41600.1"/>
    <property type="molecule type" value="Genomic_DNA"/>
</dbReference>
<dbReference type="SUPFAM" id="SSF53756">
    <property type="entry name" value="UDP-Glycosyltransferase/glycogen phosphorylase"/>
    <property type="match status" value="1"/>
</dbReference>
<evidence type="ECO:0000313" key="1">
    <source>
        <dbReference type="EMBL" id="RIY41600.1"/>
    </source>
</evidence>
<organism evidence="1 2">
    <name type="scientific">Neopusillimonas maritima</name>
    <dbReference type="NCBI Taxonomy" id="2026239"/>
    <lineage>
        <taxon>Bacteria</taxon>
        <taxon>Pseudomonadati</taxon>
        <taxon>Pseudomonadota</taxon>
        <taxon>Betaproteobacteria</taxon>
        <taxon>Burkholderiales</taxon>
        <taxon>Alcaligenaceae</taxon>
        <taxon>Neopusillimonas</taxon>
    </lineage>
</organism>
<dbReference type="AlphaFoldDB" id="A0A3A1YXQ8"/>
<protein>
    <recommendedName>
        <fullName evidence="3">Glycosyl transferase family 1 domain-containing protein</fullName>
    </recommendedName>
</protein>
<proteinExistence type="predicted"/>
<sequence>MRVLHGPQNIGGMAGVLASAQRRLGVDAKSICHINNVFQYSADQVIPDSKSGVLSSLSFFFKEALPFDVFQFYFDSSWAGQALVDIPLLKKLGKKVYFYFCGCEIRDSKTTIRKYKYSACKQCWPMLCSANRERLLEIATKYADGVFVSTPDLLEFVPNSVLLPQPIDVKRLNDIKSYTLNEDFERNANAPIKIGHAPSNQNIKGTKYLVRAVAALAAKGYPVELVLVEGKSYAEAMQTCARVDIIVDQLLVGAYGQFAVEMMAMGKPVVCFLRADLLREYPTTLPIISADIESIEGCLANLIKSRDSWPTIGARGREYVDAVHASEAVARKMLDTYLESSCANSNVDR</sequence>
<gene>
    <name evidence="1" type="ORF">CJP73_06410</name>
</gene>
<accession>A0A3A1YXQ8</accession>
<dbReference type="Proteomes" id="UP000266206">
    <property type="component" value="Unassembled WGS sequence"/>
</dbReference>
<evidence type="ECO:0000313" key="2">
    <source>
        <dbReference type="Proteomes" id="UP000266206"/>
    </source>
</evidence>
<comment type="caution">
    <text evidence="1">The sequence shown here is derived from an EMBL/GenBank/DDBJ whole genome shotgun (WGS) entry which is preliminary data.</text>
</comment>
<reference evidence="1 2" key="1">
    <citation type="submission" date="2017-08" db="EMBL/GenBank/DDBJ databases">
        <title>Pusillimonas indicus sp. nov., a member of the family Alcaligenaceae isolated from surface seawater.</title>
        <authorList>
            <person name="Li J."/>
        </authorList>
    </citation>
    <scope>NUCLEOTIDE SEQUENCE [LARGE SCALE GENOMIC DNA]</scope>
    <source>
        <strain evidence="1 2">L52-1-41</strain>
    </source>
</reference>